<name>A0A8D9C8B9_9VIRU</name>
<dbReference type="GO" id="GO:0016787">
    <property type="term" value="F:hydrolase activity"/>
    <property type="evidence" value="ECO:0007669"/>
    <property type="project" value="UniProtKB-KW"/>
</dbReference>
<protein>
    <submittedName>
        <fullName evidence="2">Putative pyrophosphohydrolase</fullName>
    </submittedName>
</protein>
<gene>
    <name evidence="2" type="ORF">SLAVMIC_00083</name>
</gene>
<dbReference type="InterPro" id="IPR040829">
    <property type="entry name" value="Cap16_NUDIX"/>
</dbReference>
<dbReference type="Gene3D" id="3.90.79.10">
    <property type="entry name" value="Nucleoside Triphosphate Pyrophosphohydrolase"/>
    <property type="match status" value="1"/>
</dbReference>
<accession>A0A8D9C8B9</accession>
<sequence length="195" mass="23079">MKTKETIRISCACLSSIKIDDKYLLVQNAKSRSRGKIIYGPVGGALEYKEIIETFLEGLEFKPERETRDLRIHIPTKFTGTFDKWFNRREDRETTSYREMYEELVLEEKVLPELSKKDVIETFLECVSLKKKSPFHKTPSQYYFEIYKIELPKDIKKELKRICEDPKSSVELFTEEEIKSKMNGKITEHSKHIIQ</sequence>
<evidence type="ECO:0000313" key="2">
    <source>
        <dbReference type="EMBL" id="CAG7579766.1"/>
    </source>
</evidence>
<evidence type="ECO:0000259" key="1">
    <source>
        <dbReference type="Pfam" id="PF18167"/>
    </source>
</evidence>
<feature type="domain" description="CD-NTase-associated protein 16 NUDIX" evidence="1">
    <location>
        <begin position="6"/>
        <end position="191"/>
    </location>
</feature>
<keyword evidence="2" id="KW-0378">Hydrolase</keyword>
<reference evidence="2" key="1">
    <citation type="submission" date="2021-06" db="EMBL/GenBank/DDBJ databases">
        <authorList>
            <person name="Gannon L."/>
            <person name="Redgwell R T."/>
            <person name="Michniewski S."/>
            <person name="Harrison D C."/>
            <person name="Millard A."/>
        </authorList>
    </citation>
    <scope>NUCLEOTIDE SEQUENCE</scope>
</reference>
<dbReference type="Pfam" id="PF18167">
    <property type="entry name" value="Sa_NUDIX"/>
    <property type="match status" value="1"/>
</dbReference>
<dbReference type="EMBL" id="OU342829">
    <property type="protein sequence ID" value="CAG7579766.1"/>
    <property type="molecule type" value="Genomic_DNA"/>
</dbReference>
<proteinExistence type="predicted"/>
<organism evidence="2">
    <name type="scientific">uncultured marine phage</name>
    <dbReference type="NCBI Taxonomy" id="707152"/>
    <lineage>
        <taxon>Viruses</taxon>
        <taxon>environmental samples</taxon>
    </lineage>
</organism>